<dbReference type="GO" id="GO:0009279">
    <property type="term" value="C:cell outer membrane"/>
    <property type="evidence" value="ECO:0007669"/>
    <property type="project" value="UniProtKB-SubCell"/>
</dbReference>
<dbReference type="EMBL" id="UINC01094852">
    <property type="protein sequence ID" value="SVC50447.1"/>
    <property type="molecule type" value="Genomic_DNA"/>
</dbReference>
<evidence type="ECO:0000256" key="3">
    <source>
        <dbReference type="ARBA" id="ARBA00023237"/>
    </source>
</evidence>
<keyword evidence="3" id="KW-0998">Cell outer membrane</keyword>
<reference evidence="4" key="1">
    <citation type="submission" date="2018-05" db="EMBL/GenBank/DDBJ databases">
        <authorList>
            <person name="Lanie J.A."/>
            <person name="Ng W.-L."/>
            <person name="Kazmierczak K.M."/>
            <person name="Andrzejewski T.M."/>
            <person name="Davidsen T.M."/>
            <person name="Wayne K.J."/>
            <person name="Tettelin H."/>
            <person name="Glass J.I."/>
            <person name="Rusch D."/>
            <person name="Podicherti R."/>
            <person name="Tsui H.-C.T."/>
            <person name="Winkler M.E."/>
        </authorList>
    </citation>
    <scope>NUCLEOTIDE SEQUENCE</scope>
</reference>
<comment type="subcellular location">
    <subcellularLocation>
        <location evidence="1">Cell outer membrane</location>
    </subcellularLocation>
</comment>
<evidence type="ECO:0000313" key="4">
    <source>
        <dbReference type="EMBL" id="SVC50447.1"/>
    </source>
</evidence>
<sequence length="63" mass="7130">KDQTLVDVSFNRRINDTKISVFGRNLTDEDGFTVGYDVFAGAAWSYAMARAPKTWGIEITHEF</sequence>
<dbReference type="InterPro" id="IPR036942">
    <property type="entry name" value="Beta-barrel_TonB_sf"/>
</dbReference>
<keyword evidence="2" id="KW-0472">Membrane</keyword>
<gene>
    <name evidence="4" type="ORF">METZ01_LOCUS303301</name>
</gene>
<name>A0A382MRP6_9ZZZZ</name>
<organism evidence="4">
    <name type="scientific">marine metagenome</name>
    <dbReference type="NCBI Taxonomy" id="408172"/>
    <lineage>
        <taxon>unclassified sequences</taxon>
        <taxon>metagenomes</taxon>
        <taxon>ecological metagenomes</taxon>
    </lineage>
</organism>
<accession>A0A382MRP6</accession>
<proteinExistence type="predicted"/>
<protein>
    <recommendedName>
        <fullName evidence="5">TonB-dependent receptor-like beta-barrel domain-containing protein</fullName>
    </recommendedName>
</protein>
<dbReference type="AlphaFoldDB" id="A0A382MRP6"/>
<dbReference type="Gene3D" id="2.40.170.20">
    <property type="entry name" value="TonB-dependent receptor, beta-barrel domain"/>
    <property type="match status" value="1"/>
</dbReference>
<feature type="non-terminal residue" evidence="4">
    <location>
        <position position="1"/>
    </location>
</feature>
<evidence type="ECO:0008006" key="5">
    <source>
        <dbReference type="Google" id="ProtNLM"/>
    </source>
</evidence>
<evidence type="ECO:0000256" key="1">
    <source>
        <dbReference type="ARBA" id="ARBA00004442"/>
    </source>
</evidence>
<evidence type="ECO:0000256" key="2">
    <source>
        <dbReference type="ARBA" id="ARBA00023136"/>
    </source>
</evidence>